<sequence>MVRSAMFKKILSEIDTKEQDLSLGDTSLIEQSRIMIALLQEILVRVKEQVGISGFTDVIAEIEFFKEVKPMVLGKLIYYNNVYRIETTCPVRGGKLYRKYFEGQLKLLKQHNASQLDMDFYRYYRSGRTDKDADYFLREQVHYATVLDSFYFEMDSQYSTYYDHLVARFIAQDLTYVYILSRIYPETPLNFGSLDIPDDLQWTGTKNALIELIYALYISGVLSHGKIGIRKVSLIFQSLFKIPLGDIHHAFHRMKDRAGKRTLFIDHLRDSLEEYMDKHL</sequence>
<keyword evidence="2" id="KW-1185">Reference proteome</keyword>
<reference evidence="1 2" key="1">
    <citation type="submission" date="2024-04" db="EMBL/GenBank/DDBJ databases">
        <title>Flavobacterium sp. DGU11 16S ribosomal RNA gene Genome sequencing and assembly.</title>
        <authorList>
            <person name="Park S."/>
        </authorList>
    </citation>
    <scope>NUCLEOTIDE SEQUENCE [LARGE SCALE GENOMIC DNA]</scope>
    <source>
        <strain evidence="1 2">DGU11</strain>
    </source>
</reference>
<dbReference type="EMBL" id="JBBYHR010000003">
    <property type="protein sequence ID" value="MEL1243861.1"/>
    <property type="molecule type" value="Genomic_DNA"/>
</dbReference>
<dbReference type="RefSeq" id="WP_341696179.1">
    <property type="nucleotide sequence ID" value="NZ_JBBYHR010000003.1"/>
</dbReference>
<protein>
    <submittedName>
        <fullName evidence="1">RteC domain-containing protein</fullName>
    </submittedName>
</protein>
<comment type="caution">
    <text evidence="1">The sequence shown here is derived from an EMBL/GenBank/DDBJ whole genome shotgun (WGS) entry which is preliminary data.</text>
</comment>
<proteinExistence type="predicted"/>
<evidence type="ECO:0000313" key="1">
    <source>
        <dbReference type="EMBL" id="MEL1243861.1"/>
    </source>
</evidence>
<evidence type="ECO:0000313" key="2">
    <source>
        <dbReference type="Proteomes" id="UP001464555"/>
    </source>
</evidence>
<dbReference type="Proteomes" id="UP001464555">
    <property type="component" value="Unassembled WGS sequence"/>
</dbReference>
<accession>A0ABU9HUN3</accession>
<organism evidence="1 2">
    <name type="scientific">Flavobacterium arundinis</name>
    <dbReference type="NCBI Taxonomy" id="3139143"/>
    <lineage>
        <taxon>Bacteria</taxon>
        <taxon>Pseudomonadati</taxon>
        <taxon>Bacteroidota</taxon>
        <taxon>Flavobacteriia</taxon>
        <taxon>Flavobacteriales</taxon>
        <taxon>Flavobacteriaceae</taxon>
        <taxon>Flavobacterium</taxon>
    </lineage>
</organism>
<gene>
    <name evidence="1" type="ORF">AAEO56_06265</name>
</gene>
<dbReference type="InterPro" id="IPR018534">
    <property type="entry name" value="Tet_reg_excision_RteC"/>
</dbReference>
<name>A0ABU9HUN3_9FLAO</name>
<dbReference type="Pfam" id="PF09357">
    <property type="entry name" value="RteC"/>
    <property type="match status" value="1"/>
</dbReference>